<feature type="signal peptide" evidence="6">
    <location>
        <begin position="1"/>
        <end position="22"/>
    </location>
</feature>
<name>A0A385CIT8_EPICO</name>
<proteinExistence type="evidence at transcript level"/>
<evidence type="ECO:0000256" key="3">
    <source>
        <dbReference type="ARBA" id="ARBA00022729"/>
    </source>
</evidence>
<dbReference type="InterPro" id="IPR001839">
    <property type="entry name" value="TGF-b_C"/>
</dbReference>
<dbReference type="Pfam" id="PF04709">
    <property type="entry name" value="AMH_N"/>
    <property type="match status" value="1"/>
</dbReference>
<dbReference type="GO" id="GO:0030154">
    <property type="term" value="P:cell differentiation"/>
    <property type="evidence" value="ECO:0007669"/>
    <property type="project" value="UniProtKB-KW"/>
</dbReference>
<keyword evidence="5" id="KW-0339">Growth factor</keyword>
<evidence type="ECO:0000256" key="1">
    <source>
        <dbReference type="ARBA" id="ARBA00004613"/>
    </source>
</evidence>
<dbReference type="AlphaFoldDB" id="A0A385CIT8"/>
<evidence type="ECO:0000256" key="5">
    <source>
        <dbReference type="RuleBase" id="RU000354"/>
    </source>
</evidence>
<keyword evidence="4" id="KW-0221">Differentiation</keyword>
<feature type="domain" description="TGF-beta family profile" evidence="7">
    <location>
        <begin position="408"/>
        <end position="518"/>
    </location>
</feature>
<dbReference type="SMART" id="SM00204">
    <property type="entry name" value="TGFB"/>
    <property type="match status" value="1"/>
</dbReference>
<comment type="subcellular location">
    <subcellularLocation>
        <location evidence="1">Secreted</location>
    </subcellularLocation>
</comment>
<evidence type="ECO:0000259" key="7">
    <source>
        <dbReference type="PROSITE" id="PS51362"/>
    </source>
</evidence>
<evidence type="ECO:0000256" key="2">
    <source>
        <dbReference type="ARBA" id="ARBA00022525"/>
    </source>
</evidence>
<sequence>MLFVDIFSCGALMLCCARLCAALQVSHGQQLIDDPAVTEHTHPSASTVSHHAPHSAPCFVDDIFAALREGVGSDGELTNRSLAQFGICTESDSSSVLLQLANETNKNQGNGLKVLHPGGGIRGVKDETGTLVLTFDLSLSPLLKVNPVLLLAFESPLTGRNLDITFTSQSLHPSTQSVCISGETQYIALTGKATQGNVQQTWMISVETKTPDMNQILKDILIGGKPGSNTIVTPLLLFSVERGSDTRHTHASSHTSFFCELKRFLGDVLPQDHSASPPLQLDSLQSLPPLMLDLSSSETLLAGLINSSSPTIFSFTGCFSMFQTHDGELALSPALLEEVKRRLEQTVVQLMEVIMEEEVGHRAAERLGRLRDLSAFPKTEPAAGGSQYRAFLLLKALQTVAGAYEVQRGLRATRAGPNNPARGNLCGLRSLTVSLEKRVVGPNTANINNCHGSCAFPMVNTNNHAVLLSFHIESENADERAPCCVPVAYDALEVVDLNEHGTYLSIKPDMVAKECGCR</sequence>
<dbReference type="PANTHER" id="PTHR15009:SF4">
    <property type="entry name" value="MUELLERIAN-INHIBITING FACTOR"/>
    <property type="match status" value="1"/>
</dbReference>
<dbReference type="InterPro" id="IPR006799">
    <property type="entry name" value="AMH_N"/>
</dbReference>
<reference evidence="8" key="1">
    <citation type="submission" date="2017-09" db="EMBL/GenBank/DDBJ databases">
        <authorList>
            <person name="Ehlers B."/>
            <person name="Leendertz F.H."/>
        </authorList>
    </citation>
    <scope>NUCLEOTIDE SEQUENCE</scope>
</reference>
<keyword evidence="2" id="KW-0964">Secreted</keyword>
<keyword evidence="3 6" id="KW-0732">Signal</keyword>
<comment type="similarity">
    <text evidence="5">Belongs to the TGF-beta family.</text>
</comment>
<dbReference type="GO" id="GO:0008406">
    <property type="term" value="P:gonad development"/>
    <property type="evidence" value="ECO:0007669"/>
    <property type="project" value="InterPro"/>
</dbReference>
<accession>A0A385CIT8</accession>
<dbReference type="Gene3D" id="2.10.90.10">
    <property type="entry name" value="Cystine-knot cytokines"/>
    <property type="match status" value="1"/>
</dbReference>
<dbReference type="Pfam" id="PF00019">
    <property type="entry name" value="TGF_beta"/>
    <property type="match status" value="1"/>
</dbReference>
<evidence type="ECO:0000256" key="6">
    <source>
        <dbReference type="SAM" id="SignalP"/>
    </source>
</evidence>
<dbReference type="SUPFAM" id="SSF57501">
    <property type="entry name" value="Cystine-knot cytokines"/>
    <property type="match status" value="1"/>
</dbReference>
<gene>
    <name evidence="8" type="primary">amh</name>
</gene>
<dbReference type="PROSITE" id="PS51362">
    <property type="entry name" value="TGF_BETA_2"/>
    <property type="match status" value="1"/>
</dbReference>
<dbReference type="PANTHER" id="PTHR15009">
    <property type="entry name" value="MUELLERIAN-INHIBITING FACTOR"/>
    <property type="match status" value="1"/>
</dbReference>
<feature type="chain" id="PRO_5017348749" evidence="6">
    <location>
        <begin position="23"/>
        <end position="518"/>
    </location>
</feature>
<dbReference type="GO" id="GO:0005576">
    <property type="term" value="C:extracellular region"/>
    <property type="evidence" value="ECO:0007669"/>
    <property type="project" value="UniProtKB-SubCell"/>
</dbReference>
<protein>
    <submittedName>
        <fullName evidence="8">Anti-mullerian hormone</fullName>
    </submittedName>
</protein>
<evidence type="ECO:0000256" key="4">
    <source>
        <dbReference type="ARBA" id="ARBA00022782"/>
    </source>
</evidence>
<organism evidence="8">
    <name type="scientific">Epinephelus coioides</name>
    <name type="common">Orange-spotted grouper</name>
    <name type="synonym">Epinephelus nebulosus</name>
    <dbReference type="NCBI Taxonomy" id="94232"/>
    <lineage>
        <taxon>Eukaryota</taxon>
        <taxon>Metazoa</taxon>
        <taxon>Chordata</taxon>
        <taxon>Craniata</taxon>
        <taxon>Vertebrata</taxon>
        <taxon>Euteleostomi</taxon>
        <taxon>Actinopterygii</taxon>
        <taxon>Neopterygii</taxon>
        <taxon>Teleostei</taxon>
        <taxon>Neoteleostei</taxon>
        <taxon>Acanthomorphata</taxon>
        <taxon>Eupercaria</taxon>
        <taxon>Perciformes</taxon>
        <taxon>Serranoidei</taxon>
        <taxon>Serranidae</taxon>
        <taxon>Epinephelinae</taxon>
        <taxon>Epinephelini</taxon>
        <taxon>Epinephelus</taxon>
    </lineage>
</organism>
<dbReference type="GO" id="GO:0008083">
    <property type="term" value="F:growth factor activity"/>
    <property type="evidence" value="ECO:0007669"/>
    <property type="project" value="UniProtKB-KW"/>
</dbReference>
<evidence type="ECO:0000313" key="8">
    <source>
        <dbReference type="EMBL" id="AXQ39881.1"/>
    </source>
</evidence>
<dbReference type="InterPro" id="IPR021203">
    <property type="entry name" value="Muellerian-inhibiting_factor"/>
</dbReference>
<dbReference type="EMBL" id="MG009449">
    <property type="protein sequence ID" value="AXQ39881.1"/>
    <property type="molecule type" value="mRNA"/>
</dbReference>
<dbReference type="InterPro" id="IPR029034">
    <property type="entry name" value="Cystine-knot_cytokine"/>
</dbReference>